<dbReference type="Proteomes" id="UP000568158">
    <property type="component" value="Unassembled WGS sequence"/>
</dbReference>
<evidence type="ECO:0000256" key="2">
    <source>
        <dbReference type="ARBA" id="ARBA00022723"/>
    </source>
</evidence>
<dbReference type="PANTHER" id="PTHR22726:SF1">
    <property type="entry name" value="METALLOENDOPEPTIDASE OMA1, MITOCHONDRIAL"/>
    <property type="match status" value="1"/>
</dbReference>
<dbReference type="GO" id="GO:0005743">
    <property type="term" value="C:mitochondrial inner membrane"/>
    <property type="evidence" value="ECO:0007669"/>
    <property type="project" value="TreeGrafter"/>
</dbReference>
<keyword evidence="1 6" id="KW-0645">Protease</keyword>
<dbReference type="Pfam" id="PF01435">
    <property type="entry name" value="Peptidase_M48"/>
    <property type="match status" value="1"/>
</dbReference>
<evidence type="ECO:0000313" key="8">
    <source>
        <dbReference type="EMBL" id="KAF6010628.1"/>
    </source>
</evidence>
<reference evidence="8 11" key="2">
    <citation type="journal article" date="2020" name="Appl. Microbiol. Biotechnol.">
        <title>Targeted gene deletion in Brettanomyces bruxellensis with an expression-free CRISPR-Cas9 system.</title>
        <authorList>
            <person name="Varela C."/>
            <person name="Bartel C."/>
            <person name="Onetto C."/>
            <person name="Borneman A."/>
        </authorList>
    </citation>
    <scope>NUCLEOTIDE SEQUENCE [LARGE SCALE GENOMIC DNA]</scope>
    <source>
        <strain evidence="8 11">AWRI1613</strain>
    </source>
</reference>
<dbReference type="PANTHER" id="PTHR22726">
    <property type="entry name" value="METALLOENDOPEPTIDASE OMA1"/>
    <property type="match status" value="1"/>
</dbReference>
<evidence type="ECO:0000313" key="9">
    <source>
        <dbReference type="EMBL" id="VUG18215.1"/>
    </source>
</evidence>
<proteinExistence type="inferred from homology"/>
<dbReference type="CDD" id="cd07331">
    <property type="entry name" value="M48C_Oma1_like"/>
    <property type="match status" value="1"/>
</dbReference>
<evidence type="ECO:0000313" key="10">
    <source>
        <dbReference type="Proteomes" id="UP000478008"/>
    </source>
</evidence>
<feature type="domain" description="Peptidase M48" evidence="7">
    <location>
        <begin position="188"/>
        <end position="340"/>
    </location>
</feature>
<dbReference type="GO" id="GO:0004222">
    <property type="term" value="F:metalloendopeptidase activity"/>
    <property type="evidence" value="ECO:0007669"/>
    <property type="project" value="InterPro"/>
</dbReference>
<dbReference type="AlphaFoldDB" id="A0A7D9CXP8"/>
<comment type="similarity">
    <text evidence="6">Belongs to the peptidase M48 family.</text>
</comment>
<dbReference type="InterPro" id="IPR001915">
    <property type="entry name" value="Peptidase_M48"/>
</dbReference>
<keyword evidence="4 6" id="KW-0862">Zinc</keyword>
<dbReference type="GO" id="GO:0034982">
    <property type="term" value="P:mitochondrial protein processing"/>
    <property type="evidence" value="ECO:0007669"/>
    <property type="project" value="TreeGrafter"/>
</dbReference>
<reference evidence="9 10" key="1">
    <citation type="submission" date="2019-07" db="EMBL/GenBank/DDBJ databases">
        <authorList>
            <person name="Friedrich A."/>
            <person name="Schacherer J."/>
        </authorList>
    </citation>
    <scope>NUCLEOTIDE SEQUENCE [LARGE SCALE GENOMIC DNA]</scope>
</reference>
<name>A0A7D9CXP8_DEKBR</name>
<evidence type="ECO:0000313" key="11">
    <source>
        <dbReference type="Proteomes" id="UP000568158"/>
    </source>
</evidence>
<accession>A0A7D9CXP8</accession>
<evidence type="ECO:0000259" key="7">
    <source>
        <dbReference type="Pfam" id="PF01435"/>
    </source>
</evidence>
<dbReference type="EMBL" id="JABCYN010000026">
    <property type="protein sequence ID" value="KAF6010628.1"/>
    <property type="molecule type" value="Genomic_DNA"/>
</dbReference>
<dbReference type="GO" id="GO:0006515">
    <property type="term" value="P:protein quality control for misfolded or incompletely synthesized proteins"/>
    <property type="evidence" value="ECO:0007669"/>
    <property type="project" value="TreeGrafter"/>
</dbReference>
<dbReference type="InterPro" id="IPR051156">
    <property type="entry name" value="Mito/Outer_Membr_Metalloprot"/>
</dbReference>
<keyword evidence="3 6" id="KW-0378">Hydrolase</keyword>
<protein>
    <submittedName>
        <fullName evidence="9">DEBR0S3_05028g1_1</fullName>
    </submittedName>
</protein>
<evidence type="ECO:0000256" key="3">
    <source>
        <dbReference type="ARBA" id="ARBA00022801"/>
    </source>
</evidence>
<comment type="cofactor">
    <cofactor evidence="6">
        <name>Zn(2+)</name>
        <dbReference type="ChEBI" id="CHEBI:29105"/>
    </cofactor>
    <text evidence="6">Binds 1 zinc ion per subunit.</text>
</comment>
<gene>
    <name evidence="9" type="primary">OMA1</name>
    <name evidence="9" type="ORF">DEBR0S3_05028G</name>
    <name evidence="8" type="ORF">HII12_002870</name>
</gene>
<dbReference type="EMBL" id="CABFWN010000003">
    <property type="protein sequence ID" value="VUG18215.1"/>
    <property type="molecule type" value="Genomic_DNA"/>
</dbReference>
<keyword evidence="5 6" id="KW-0482">Metalloprotease</keyword>
<evidence type="ECO:0000256" key="4">
    <source>
        <dbReference type="ARBA" id="ARBA00022833"/>
    </source>
</evidence>
<organism evidence="9 10">
    <name type="scientific">Dekkera bruxellensis</name>
    <name type="common">Brettanomyces custersii</name>
    <dbReference type="NCBI Taxonomy" id="5007"/>
    <lineage>
        <taxon>Eukaryota</taxon>
        <taxon>Fungi</taxon>
        <taxon>Dikarya</taxon>
        <taxon>Ascomycota</taxon>
        <taxon>Saccharomycotina</taxon>
        <taxon>Pichiomycetes</taxon>
        <taxon>Pichiales</taxon>
        <taxon>Pichiaceae</taxon>
        <taxon>Brettanomyces</taxon>
    </lineage>
</organism>
<evidence type="ECO:0000256" key="1">
    <source>
        <dbReference type="ARBA" id="ARBA00022670"/>
    </source>
</evidence>
<dbReference type="Gene3D" id="3.30.2010.10">
    <property type="entry name" value="Metalloproteases ('zincins'), catalytic domain"/>
    <property type="match status" value="1"/>
</dbReference>
<dbReference type="GO" id="GO:0046872">
    <property type="term" value="F:metal ion binding"/>
    <property type="evidence" value="ECO:0007669"/>
    <property type="project" value="UniProtKB-KW"/>
</dbReference>
<evidence type="ECO:0000256" key="6">
    <source>
        <dbReference type="RuleBase" id="RU003983"/>
    </source>
</evidence>
<sequence length="366" mass="41884">MLFRLSSLRAFPKYKHPQNAAFKGVFTQLKYKAGIKSNYSYFYGNNSRRLYTSYVYFDGKSTGPRFPFNAWYSSRYFTIGAAVLLFIGFTHIEKAPVTKRKRLMLCPQWLENKVGQMSYKSIMAEYGNYVLPDNSLTSIKVKNVMKRLIYAAQHYHDPETGEEQNLFEDMHTRSIPVTDWKIHVIDDVAMRRETPNAFVIGDGKVFVFRSILPLCANDDGLATVLSHELGHQLAHHIGEKITKSPFYITLNLISYSMFGSNNLGSLIVSLGLERPSSREMETEADYIGLMVMSSACFNPQKAPGFWSRMIDFEKQNGGSVPEFISTHPSSTRRIRNLTSWMPKAEQQNEMAGCGNLFQRFNTMSFF</sequence>
<evidence type="ECO:0000256" key="5">
    <source>
        <dbReference type="ARBA" id="ARBA00023049"/>
    </source>
</evidence>
<keyword evidence="10" id="KW-1185">Reference proteome</keyword>
<keyword evidence="2" id="KW-0479">Metal-binding</keyword>
<dbReference type="Proteomes" id="UP000478008">
    <property type="component" value="Unassembled WGS sequence"/>
</dbReference>